<evidence type="ECO:0000313" key="2">
    <source>
        <dbReference type="EMBL" id="TRZ24400.1"/>
    </source>
</evidence>
<dbReference type="EMBL" id="SWJQ01000048">
    <property type="protein sequence ID" value="TRZ24400.1"/>
    <property type="molecule type" value="Genomic_DNA"/>
</dbReference>
<gene>
    <name evidence="2" type="ORF">HGM15179_002607</name>
</gene>
<accession>A0A8K1GW17</accession>
<keyword evidence="3" id="KW-1185">Reference proteome</keyword>
<feature type="region of interest" description="Disordered" evidence="1">
    <location>
        <begin position="76"/>
        <end position="97"/>
    </location>
</feature>
<proteinExistence type="predicted"/>
<evidence type="ECO:0000256" key="1">
    <source>
        <dbReference type="SAM" id="MobiDB-lite"/>
    </source>
</evidence>
<evidence type="ECO:0000313" key="3">
    <source>
        <dbReference type="Proteomes" id="UP000796761"/>
    </source>
</evidence>
<dbReference type="AlphaFoldDB" id="A0A8K1GW17"/>
<reference evidence="2" key="1">
    <citation type="submission" date="2019-04" db="EMBL/GenBank/DDBJ databases">
        <title>Genome assembly of Zosterops borbonicus 15179.</title>
        <authorList>
            <person name="Leroy T."/>
            <person name="Anselmetti Y."/>
            <person name="Tilak M.-K."/>
            <person name="Nabholz B."/>
        </authorList>
    </citation>
    <scope>NUCLEOTIDE SEQUENCE</scope>
    <source>
        <strain evidence="2">HGM_15179</strain>
        <tissue evidence="2">Muscle</tissue>
    </source>
</reference>
<name>A0A8K1GW17_9PASS</name>
<sequence>MAGGVASVKRYWQVSLRQAEAMPVGSKMDPTWAKAEPISDSGAALGVTFLSEREKNCSTGRIAAKERTKECVRGKPLQTPRSVQKQEEEVFQPSEVRSSAVHGAAHGEAAVSLQYMEVCSGLENHLQPLEDPVSEEDAQRRL</sequence>
<protein>
    <submittedName>
        <fullName evidence="2">Uncharacterized protein</fullName>
    </submittedName>
</protein>
<comment type="caution">
    <text evidence="2">The sequence shown here is derived from an EMBL/GenBank/DDBJ whole genome shotgun (WGS) entry which is preliminary data.</text>
</comment>
<dbReference type="Proteomes" id="UP000796761">
    <property type="component" value="Unassembled WGS sequence"/>
</dbReference>
<organism evidence="2 3">
    <name type="scientific">Zosterops borbonicus</name>
    <dbReference type="NCBI Taxonomy" id="364589"/>
    <lineage>
        <taxon>Eukaryota</taxon>
        <taxon>Metazoa</taxon>
        <taxon>Chordata</taxon>
        <taxon>Craniata</taxon>
        <taxon>Vertebrata</taxon>
        <taxon>Euteleostomi</taxon>
        <taxon>Archelosauria</taxon>
        <taxon>Archosauria</taxon>
        <taxon>Dinosauria</taxon>
        <taxon>Saurischia</taxon>
        <taxon>Theropoda</taxon>
        <taxon>Coelurosauria</taxon>
        <taxon>Aves</taxon>
        <taxon>Neognathae</taxon>
        <taxon>Neoaves</taxon>
        <taxon>Telluraves</taxon>
        <taxon>Australaves</taxon>
        <taxon>Passeriformes</taxon>
        <taxon>Sylvioidea</taxon>
        <taxon>Zosteropidae</taxon>
        <taxon>Zosterops</taxon>
    </lineage>
</organism>